<evidence type="ECO:0000313" key="4">
    <source>
        <dbReference type="Proteomes" id="UP000053342"/>
    </source>
</evidence>
<gene>
    <name evidence="3" type="ORF">PV06_03392</name>
</gene>
<keyword evidence="2" id="KW-1133">Transmembrane helix</keyword>
<proteinExistence type="predicted"/>
<dbReference type="GeneID" id="27355466"/>
<feature type="compositionally biased region" description="Basic and acidic residues" evidence="1">
    <location>
        <begin position="281"/>
        <end position="291"/>
    </location>
</feature>
<dbReference type="EMBL" id="KN847334">
    <property type="protein sequence ID" value="KIW44961.1"/>
    <property type="molecule type" value="Genomic_DNA"/>
</dbReference>
<feature type="compositionally biased region" description="Polar residues" evidence="1">
    <location>
        <begin position="60"/>
        <end position="70"/>
    </location>
</feature>
<dbReference type="Proteomes" id="UP000053342">
    <property type="component" value="Unassembled WGS sequence"/>
</dbReference>
<dbReference type="RefSeq" id="XP_016265177.1">
    <property type="nucleotide sequence ID" value="XM_016404172.1"/>
</dbReference>
<feature type="region of interest" description="Disordered" evidence="1">
    <location>
        <begin position="1"/>
        <end position="187"/>
    </location>
</feature>
<dbReference type="VEuPathDB" id="FungiDB:PV06_03392"/>
<feature type="compositionally biased region" description="Polar residues" evidence="1">
    <location>
        <begin position="129"/>
        <end position="140"/>
    </location>
</feature>
<organism evidence="3 4">
    <name type="scientific">Exophiala oligosperma</name>
    <dbReference type="NCBI Taxonomy" id="215243"/>
    <lineage>
        <taxon>Eukaryota</taxon>
        <taxon>Fungi</taxon>
        <taxon>Dikarya</taxon>
        <taxon>Ascomycota</taxon>
        <taxon>Pezizomycotina</taxon>
        <taxon>Eurotiomycetes</taxon>
        <taxon>Chaetothyriomycetidae</taxon>
        <taxon>Chaetothyriales</taxon>
        <taxon>Herpotrichiellaceae</taxon>
        <taxon>Exophiala</taxon>
    </lineage>
</organism>
<feature type="compositionally biased region" description="Low complexity" evidence="1">
    <location>
        <begin position="17"/>
        <end position="50"/>
    </location>
</feature>
<keyword evidence="2" id="KW-0812">Transmembrane</keyword>
<evidence type="ECO:0000256" key="2">
    <source>
        <dbReference type="SAM" id="Phobius"/>
    </source>
</evidence>
<dbReference type="OrthoDB" id="3539644at2759"/>
<sequence length="515" mass="56399">MTIRKQYPPRSYETFSEEGAASESASHTPSSSDKSRSAAAEAQRLASAGSWADNFAGETPATNRTPTASTVDGEESRDVQYPQLSQEIDPSDPPPMYTPSDTTQSQPPTTSASPNVQRAVPAQPEIVSAPSTLGSPSISHVQRPFRDDEDGANLPEPVQFPYHTCSHQRPDRNYDNNESDDGTAFLGSNGRWGRGRRWWTRRHGEGRGRGRGCGGRRWGRRRECHKERARRFKKICWFTFALLLCLWLMIPGLCKSFSKDNKRQFPVFSPEPSSSPWPPFPKREHREHETSHSITGTYQLYDLLDLSTVSGSINVNIQVQSGDKPAVLRLATKSGSVHVRFSSGGGLFRKPVIPEMANHRTLITDISTNSGSVSGDLVHGNGGSTTISMHSGSLNLSIHTVGVSENDSVSNISTTTTSGSQYLRVISPLTSTGAVRAIQARHVVQGSGSMNIHYPQEWEGMVHVKVNGSGSVRADGRDLTVQKENSRELYGYRGMKEGRIVEILEGGSGSAQFRC</sequence>
<evidence type="ECO:0000313" key="3">
    <source>
        <dbReference type="EMBL" id="KIW44961.1"/>
    </source>
</evidence>
<evidence type="ECO:0000256" key="1">
    <source>
        <dbReference type="SAM" id="MobiDB-lite"/>
    </source>
</evidence>
<dbReference type="AlphaFoldDB" id="A0A0D2AYS3"/>
<keyword evidence="2" id="KW-0472">Membrane</keyword>
<protein>
    <submittedName>
        <fullName evidence="3">Uncharacterized protein</fullName>
    </submittedName>
</protein>
<accession>A0A0D2AYS3</accession>
<name>A0A0D2AYS3_9EURO</name>
<dbReference type="STRING" id="215243.A0A0D2AYS3"/>
<feature type="transmembrane region" description="Helical" evidence="2">
    <location>
        <begin position="235"/>
        <end position="253"/>
    </location>
</feature>
<feature type="region of interest" description="Disordered" evidence="1">
    <location>
        <begin position="268"/>
        <end position="291"/>
    </location>
</feature>
<feature type="compositionally biased region" description="Low complexity" evidence="1">
    <location>
        <begin position="98"/>
        <end position="114"/>
    </location>
</feature>
<keyword evidence="4" id="KW-1185">Reference proteome</keyword>
<reference evidence="3 4" key="1">
    <citation type="submission" date="2015-01" db="EMBL/GenBank/DDBJ databases">
        <title>The Genome Sequence of Exophiala oligosperma CBS72588.</title>
        <authorList>
            <consortium name="The Broad Institute Genomics Platform"/>
            <person name="Cuomo C."/>
            <person name="de Hoog S."/>
            <person name="Gorbushina A."/>
            <person name="Stielow B."/>
            <person name="Teixiera M."/>
            <person name="Abouelleil A."/>
            <person name="Chapman S.B."/>
            <person name="Priest M."/>
            <person name="Young S.K."/>
            <person name="Wortman J."/>
            <person name="Nusbaum C."/>
            <person name="Birren B."/>
        </authorList>
    </citation>
    <scope>NUCLEOTIDE SEQUENCE [LARGE SCALE GENOMIC DNA]</scope>
    <source>
        <strain evidence="3 4">CBS 72588</strain>
    </source>
</reference>